<dbReference type="PROSITE" id="PS50082">
    <property type="entry name" value="WD_REPEATS_2"/>
    <property type="match status" value="2"/>
</dbReference>
<keyword evidence="6" id="KW-0560">Oxidoreductase</keyword>
<evidence type="ECO:0000313" key="10">
    <source>
        <dbReference type="EMBL" id="CAJ1375859.1"/>
    </source>
</evidence>
<evidence type="ECO:0000256" key="8">
    <source>
        <dbReference type="PROSITE-ProRule" id="PRU00221"/>
    </source>
</evidence>
<dbReference type="Gene3D" id="2.130.10.10">
    <property type="entry name" value="YVTN repeat-like/Quinoprotein amine dehydrogenase"/>
    <property type="match status" value="2"/>
</dbReference>
<keyword evidence="11" id="KW-1185">Reference proteome</keyword>
<comment type="cofactor">
    <cofactor evidence="1">
        <name>L-ascorbate</name>
        <dbReference type="ChEBI" id="CHEBI:38290"/>
    </cofactor>
</comment>
<comment type="caution">
    <text evidence="10">The sequence shown here is derived from an EMBL/GenBank/DDBJ whole genome shotgun (WGS) entry which is preliminary data.</text>
</comment>
<feature type="repeat" description="WD" evidence="8">
    <location>
        <begin position="257"/>
        <end position="298"/>
    </location>
</feature>
<dbReference type="GO" id="GO:0004656">
    <property type="term" value="F:procollagen-proline 4-dioxygenase activity"/>
    <property type="evidence" value="ECO:0007669"/>
    <property type="project" value="TreeGrafter"/>
</dbReference>
<organism evidence="10 11">
    <name type="scientific">Effrenium voratum</name>
    <dbReference type="NCBI Taxonomy" id="2562239"/>
    <lineage>
        <taxon>Eukaryota</taxon>
        <taxon>Sar</taxon>
        <taxon>Alveolata</taxon>
        <taxon>Dinophyceae</taxon>
        <taxon>Suessiales</taxon>
        <taxon>Symbiodiniaceae</taxon>
        <taxon>Effrenium</taxon>
    </lineage>
</organism>
<dbReference type="InterPro" id="IPR011047">
    <property type="entry name" value="Quinoprotein_ADH-like_sf"/>
</dbReference>
<dbReference type="InterPro" id="IPR044862">
    <property type="entry name" value="Pro_4_hyd_alph_FE2OG_OXY"/>
</dbReference>
<dbReference type="InterPro" id="IPR019775">
    <property type="entry name" value="WD40_repeat_CS"/>
</dbReference>
<dbReference type="Gene3D" id="2.60.120.620">
    <property type="entry name" value="q2cbj1_9rhob like domain"/>
    <property type="match status" value="1"/>
</dbReference>
<proteinExistence type="predicted"/>
<keyword evidence="4" id="KW-0677">Repeat</keyword>
<dbReference type="SMART" id="SM00702">
    <property type="entry name" value="P4Hc"/>
    <property type="match status" value="1"/>
</dbReference>
<dbReference type="AlphaFoldDB" id="A0AA36HV08"/>
<evidence type="ECO:0000256" key="5">
    <source>
        <dbReference type="ARBA" id="ARBA00022964"/>
    </source>
</evidence>
<dbReference type="InterPro" id="IPR001680">
    <property type="entry name" value="WD40_rpt"/>
</dbReference>
<evidence type="ECO:0000256" key="7">
    <source>
        <dbReference type="ARBA" id="ARBA00023004"/>
    </source>
</evidence>
<accession>A0AA36HV08</accession>
<dbReference type="Pfam" id="PF13640">
    <property type="entry name" value="2OG-FeII_Oxy_3"/>
    <property type="match status" value="1"/>
</dbReference>
<dbReference type="SMART" id="SM00320">
    <property type="entry name" value="WD40"/>
    <property type="match status" value="7"/>
</dbReference>
<dbReference type="EMBL" id="CAUJNA010000345">
    <property type="protein sequence ID" value="CAJ1375859.1"/>
    <property type="molecule type" value="Genomic_DNA"/>
</dbReference>
<dbReference type="InterPro" id="IPR045054">
    <property type="entry name" value="P4HA-like"/>
</dbReference>
<sequence>MSAIYDVAADFITNKSLTASWDTSVILWDLNAGTEVGPLTCSGGGYGGCGHTVSVWRVVADFTAELALSGDSGGTLILWNLATGQEVRAITGGPSSIITDMSADFGLLKAFVATSDGSMVVWDLSAGTQVHAMSANYNPNQVQVDWDLLQAISCDNSGNLVLWDLDLGQEVRQIKPNVGKLVTCQADFPSMQAVTAGDDSELYLVDLSGSVVRTMTGHTNGIRTVVADFTAMMALTGSIDSTVILWDLSTGSAVHTLTSHLSTVQAIAADFSCMRALSTGNDGKLVAWDLDTGLQIAEDGSHTDRVTSLVADFSLGKALTGSRDTVAKYWDLGEAMTCAASPDKVRTNSQFYLDQAEHYQVPLVAELVRRMHVLARMPDGHGEPLQVGQYHLGEFYQPHFDSELSQNLRRAVTVLVYLDPPKAGGETIFPKHRKCQDADFADCCNRTELIAEGKGFWVRGKKGQAVVFYSHDLDGRHNPLSMHGSCPVLAGEKWVAQQWFRLEPYAGSPYFFPVADSAT</sequence>
<evidence type="ECO:0000256" key="4">
    <source>
        <dbReference type="ARBA" id="ARBA00022737"/>
    </source>
</evidence>
<evidence type="ECO:0000313" key="11">
    <source>
        <dbReference type="Proteomes" id="UP001178507"/>
    </source>
</evidence>
<dbReference type="GO" id="GO:0005506">
    <property type="term" value="F:iron ion binding"/>
    <property type="evidence" value="ECO:0007669"/>
    <property type="project" value="InterPro"/>
</dbReference>
<keyword evidence="3" id="KW-0479">Metal-binding</keyword>
<dbReference type="Proteomes" id="UP001178507">
    <property type="component" value="Unassembled WGS sequence"/>
</dbReference>
<keyword evidence="2 8" id="KW-0853">WD repeat</keyword>
<gene>
    <name evidence="10" type="ORF">EVOR1521_LOCUS5048</name>
</gene>
<protein>
    <recommendedName>
        <fullName evidence="9">Fe2OG dioxygenase domain-containing protein</fullName>
    </recommendedName>
</protein>
<dbReference type="PROSITE" id="PS51471">
    <property type="entry name" value="FE2OG_OXY"/>
    <property type="match status" value="1"/>
</dbReference>
<dbReference type="InterPro" id="IPR006620">
    <property type="entry name" value="Pro_4_hyd_alph"/>
</dbReference>
<evidence type="ECO:0000256" key="2">
    <source>
        <dbReference type="ARBA" id="ARBA00022574"/>
    </source>
</evidence>
<dbReference type="PROSITE" id="PS00678">
    <property type="entry name" value="WD_REPEATS_1"/>
    <property type="match status" value="2"/>
</dbReference>
<dbReference type="GO" id="GO:0031418">
    <property type="term" value="F:L-ascorbic acid binding"/>
    <property type="evidence" value="ECO:0007669"/>
    <property type="project" value="InterPro"/>
</dbReference>
<feature type="domain" description="Fe2OG dioxygenase" evidence="9">
    <location>
        <begin position="381"/>
        <end position="504"/>
    </location>
</feature>
<dbReference type="InterPro" id="IPR020472">
    <property type="entry name" value="WD40_PAC1"/>
</dbReference>
<dbReference type="InterPro" id="IPR015943">
    <property type="entry name" value="WD40/YVTN_repeat-like_dom_sf"/>
</dbReference>
<evidence type="ECO:0000256" key="3">
    <source>
        <dbReference type="ARBA" id="ARBA00022723"/>
    </source>
</evidence>
<evidence type="ECO:0000256" key="1">
    <source>
        <dbReference type="ARBA" id="ARBA00001961"/>
    </source>
</evidence>
<dbReference type="SUPFAM" id="SSF50998">
    <property type="entry name" value="Quinoprotein alcohol dehydrogenase-like"/>
    <property type="match status" value="1"/>
</dbReference>
<name>A0AA36HV08_9DINO</name>
<reference evidence="10" key="1">
    <citation type="submission" date="2023-08" db="EMBL/GenBank/DDBJ databases">
        <authorList>
            <person name="Chen Y."/>
            <person name="Shah S."/>
            <person name="Dougan E. K."/>
            <person name="Thang M."/>
            <person name="Chan C."/>
        </authorList>
    </citation>
    <scope>NUCLEOTIDE SEQUENCE</scope>
</reference>
<dbReference type="PANTHER" id="PTHR10869:SF246">
    <property type="entry name" value="TRANSMEMBRANE PROLYL 4-HYDROXYLASE"/>
    <property type="match status" value="1"/>
</dbReference>
<feature type="repeat" description="WD" evidence="8">
    <location>
        <begin position="215"/>
        <end position="256"/>
    </location>
</feature>
<dbReference type="GO" id="GO:0005783">
    <property type="term" value="C:endoplasmic reticulum"/>
    <property type="evidence" value="ECO:0007669"/>
    <property type="project" value="TreeGrafter"/>
</dbReference>
<dbReference type="Pfam" id="PF00400">
    <property type="entry name" value="WD40"/>
    <property type="match status" value="1"/>
</dbReference>
<dbReference type="PROSITE" id="PS50294">
    <property type="entry name" value="WD_REPEATS_REGION"/>
    <property type="match status" value="1"/>
</dbReference>
<keyword evidence="7" id="KW-0408">Iron</keyword>
<dbReference type="InterPro" id="IPR005123">
    <property type="entry name" value="Oxoglu/Fe-dep_dioxygenase_dom"/>
</dbReference>
<dbReference type="PRINTS" id="PR00320">
    <property type="entry name" value="GPROTEINBRPT"/>
</dbReference>
<evidence type="ECO:0000256" key="6">
    <source>
        <dbReference type="ARBA" id="ARBA00023002"/>
    </source>
</evidence>
<evidence type="ECO:0000259" key="9">
    <source>
        <dbReference type="PROSITE" id="PS51471"/>
    </source>
</evidence>
<keyword evidence="5" id="KW-0223">Dioxygenase</keyword>
<dbReference type="PANTHER" id="PTHR10869">
    <property type="entry name" value="PROLYL 4-HYDROXYLASE ALPHA SUBUNIT"/>
    <property type="match status" value="1"/>
</dbReference>